<dbReference type="FunFam" id="3.40.50.300:FF:000973">
    <property type="entry name" value="Multidrug resistance-associated protein 4"/>
    <property type="match status" value="1"/>
</dbReference>
<dbReference type="FunFam" id="3.40.50.300:FF:000838">
    <property type="entry name" value="ABC multidrug transporter (Eurofung)"/>
    <property type="match status" value="1"/>
</dbReference>
<dbReference type="Gene3D" id="1.20.1560.10">
    <property type="entry name" value="ABC transporter type 1, transmembrane domain"/>
    <property type="match status" value="2"/>
</dbReference>
<keyword evidence="5" id="KW-0547">Nucleotide-binding</keyword>
<dbReference type="SMART" id="SM00382">
    <property type="entry name" value="AAA"/>
    <property type="match status" value="2"/>
</dbReference>
<feature type="transmembrane region" description="Helical" evidence="9">
    <location>
        <begin position="871"/>
        <end position="894"/>
    </location>
</feature>
<dbReference type="CDD" id="cd18579">
    <property type="entry name" value="ABC_6TM_ABCC_D1"/>
    <property type="match status" value="1"/>
</dbReference>
<dbReference type="PROSITE" id="PS00211">
    <property type="entry name" value="ABC_TRANSPORTER_1"/>
    <property type="match status" value="2"/>
</dbReference>
<accession>A0AAU9JRE0</accession>
<dbReference type="EMBL" id="CAJZBQ010000042">
    <property type="protein sequence ID" value="CAG9327096.1"/>
    <property type="molecule type" value="Genomic_DNA"/>
</dbReference>
<dbReference type="InterPro" id="IPR027417">
    <property type="entry name" value="P-loop_NTPase"/>
</dbReference>
<evidence type="ECO:0000256" key="8">
    <source>
        <dbReference type="ARBA" id="ARBA00023136"/>
    </source>
</evidence>
<dbReference type="CDD" id="cd03244">
    <property type="entry name" value="ABCC_MRP_domain2"/>
    <property type="match status" value="1"/>
</dbReference>
<evidence type="ECO:0000256" key="5">
    <source>
        <dbReference type="ARBA" id="ARBA00022741"/>
    </source>
</evidence>
<feature type="transmembrane region" description="Helical" evidence="9">
    <location>
        <begin position="223"/>
        <end position="242"/>
    </location>
</feature>
<dbReference type="Pfam" id="PF00005">
    <property type="entry name" value="ABC_tran"/>
    <property type="match status" value="2"/>
</dbReference>
<feature type="transmembrane region" description="Helical" evidence="9">
    <location>
        <begin position="774"/>
        <end position="798"/>
    </location>
</feature>
<dbReference type="SUPFAM" id="SSF52540">
    <property type="entry name" value="P-loop containing nucleoside triphosphate hydrolases"/>
    <property type="match status" value="2"/>
</dbReference>
<sequence>MLELQEIGPQRKITVPYIPVPSRSPGFFSMLFFTWVKPMLLLGKNLKLEQDDIPILPDEHLIEHENLTTYISKHRLFKALFLSNWKLLLLVTILGNIVVVFDFSSPIFIKLLIAYLKSEEKPLSIGLYLLLGYIFVTLINQLVKGRFSWTNQLIELKVKSSLSNVIYSKLLKAASIPSNLGVNILMVDVRKIYEGLRDLNMFITCPMQAGISMYIIYQQVGNAVFAALGTLIICIAMDMFIARRVQRFSIRIMSHRDKRIEASTQMLTNIKMIKACVWENVFKTKINSIRASELSILRLIKLFLATSRFFFWVIPSITAAIVFVYYTVVMKEKLDPEIAFVTLTTLLLLQDSLQDLSWLVSQLLICVVSVRRVQSLIDLPDLDEPNKGDKILMKNCTFAYGDKNILKNISLEVKQGEFVAVVGEVGSGKSSLLNSIMGELKIKEGFINVPDNIAYAPSLDSWIQNDTLKNNILFGKPYNEAWYLKVLDACCLIQDINSLPNKDLTEIGERGINLSGGQKARICLARAVYADKDIYLLDDPLSSVDTYVAKYIMNKCFLNVLSQKTRILVTHRLNILNKVDRVILLQNGSIKNDSSPDKIKIIEEIKETSRVEIEEPAPQQSKLIEKEEKVLGRINSHLYIDYFKFSGGYFFPFLAVLSMVLWAITRMIGDIILKNWTTNPDGIDEYLPLYLLFRVGGNIFSYIRALLMMAVVGISASKFVHHKMIESFIKAPVNLFYDVTPIGRILNRLNKDLNSIDENISGAMAAVIAQTCQVASMVTIGLIYFPIITLLLPFLVYYSLQIKELYLSAARELRRFEAISNSPILNHYAETVSGIKIIRTFQQNENFKQKNYRLINSNSRLLYSQAACKCWLSVTLGLLSSTVLWVLFSLVIIFRYNVPIDIVGLSLAYVVPLPHNILRLVGDWANLENQIIAVERAKQYIDIISENPNEISSDKNLQDWPSQPSIQFKEVYMKYRLNTPLVLQGVNLFIEAGTRAGLVGRTGSGKSSIYLCLLRLVELHAGTIFIDGVNIAMIGLHKLRSAITLVPQDPLVFSGDLRDNLDPCKIKSHEEIQEALREVNLSKFSIDYEIKSDGSNLSAGERQLISLGRAMLAHTKIILFDEATAGIDQDNDLKIQEVVKNKFKGCTILTIAHRLGTVMENDVIWVMKDGIVAEMGSPKELLSRDSLFRNLRDNFN</sequence>
<evidence type="ECO:0000256" key="9">
    <source>
        <dbReference type="SAM" id="Phobius"/>
    </source>
</evidence>
<evidence type="ECO:0000256" key="2">
    <source>
        <dbReference type="ARBA" id="ARBA00022448"/>
    </source>
</evidence>
<evidence type="ECO:0000256" key="7">
    <source>
        <dbReference type="ARBA" id="ARBA00022989"/>
    </source>
</evidence>
<dbReference type="InterPro" id="IPR050173">
    <property type="entry name" value="ABC_transporter_C-like"/>
</dbReference>
<keyword evidence="6" id="KW-0067">ATP-binding</keyword>
<keyword evidence="13" id="KW-1185">Reference proteome</keyword>
<feature type="transmembrane region" description="Helical" evidence="9">
    <location>
        <begin position="649"/>
        <end position="669"/>
    </location>
</feature>
<evidence type="ECO:0000313" key="12">
    <source>
        <dbReference type="EMBL" id="CAG9327096.1"/>
    </source>
</evidence>
<evidence type="ECO:0000259" key="11">
    <source>
        <dbReference type="PROSITE" id="PS50929"/>
    </source>
</evidence>
<comment type="caution">
    <text evidence="12">The sequence shown here is derived from an EMBL/GenBank/DDBJ whole genome shotgun (WGS) entry which is preliminary data.</text>
</comment>
<organism evidence="12 13">
    <name type="scientific">Blepharisma stoltei</name>
    <dbReference type="NCBI Taxonomy" id="1481888"/>
    <lineage>
        <taxon>Eukaryota</taxon>
        <taxon>Sar</taxon>
        <taxon>Alveolata</taxon>
        <taxon>Ciliophora</taxon>
        <taxon>Postciliodesmatophora</taxon>
        <taxon>Heterotrichea</taxon>
        <taxon>Heterotrichida</taxon>
        <taxon>Blepharismidae</taxon>
        <taxon>Blepharisma</taxon>
    </lineage>
</organism>
<dbReference type="InterPro" id="IPR003439">
    <property type="entry name" value="ABC_transporter-like_ATP-bd"/>
</dbReference>
<feature type="domain" description="ABC transmembrane type-1" evidence="11">
    <location>
        <begin position="653"/>
        <end position="929"/>
    </location>
</feature>
<evidence type="ECO:0000256" key="6">
    <source>
        <dbReference type="ARBA" id="ARBA00022840"/>
    </source>
</evidence>
<feature type="transmembrane region" description="Helical" evidence="9">
    <location>
        <begin position="689"/>
        <end position="714"/>
    </location>
</feature>
<feature type="domain" description="ABC transporter" evidence="10">
    <location>
        <begin position="966"/>
        <end position="1194"/>
    </location>
</feature>
<dbReference type="PANTHER" id="PTHR24223">
    <property type="entry name" value="ATP-BINDING CASSETTE SUB-FAMILY C"/>
    <property type="match status" value="1"/>
</dbReference>
<name>A0AAU9JRE0_9CILI</name>
<keyword evidence="7 9" id="KW-1133">Transmembrane helix</keyword>
<feature type="transmembrane region" description="Helical" evidence="9">
    <location>
        <begin position="87"/>
        <end position="113"/>
    </location>
</feature>
<evidence type="ECO:0000256" key="1">
    <source>
        <dbReference type="ARBA" id="ARBA00004141"/>
    </source>
</evidence>
<dbReference type="CDD" id="cd03250">
    <property type="entry name" value="ABCC_MRP_domain1"/>
    <property type="match status" value="1"/>
</dbReference>
<evidence type="ECO:0000256" key="4">
    <source>
        <dbReference type="ARBA" id="ARBA00022737"/>
    </source>
</evidence>
<dbReference type="PROSITE" id="PS50929">
    <property type="entry name" value="ABC_TM1F"/>
    <property type="match status" value="2"/>
</dbReference>
<dbReference type="Pfam" id="PF00664">
    <property type="entry name" value="ABC_membrane"/>
    <property type="match status" value="2"/>
</dbReference>
<dbReference type="InterPro" id="IPR036640">
    <property type="entry name" value="ABC1_TM_sf"/>
</dbReference>
<dbReference type="GO" id="GO:0005524">
    <property type="term" value="F:ATP binding"/>
    <property type="evidence" value="ECO:0007669"/>
    <property type="project" value="UniProtKB-KW"/>
</dbReference>
<dbReference type="InterPro" id="IPR003593">
    <property type="entry name" value="AAA+_ATPase"/>
</dbReference>
<dbReference type="Proteomes" id="UP001162131">
    <property type="component" value="Unassembled WGS sequence"/>
</dbReference>
<dbReference type="Gene3D" id="3.40.50.300">
    <property type="entry name" value="P-loop containing nucleotide triphosphate hydrolases"/>
    <property type="match status" value="2"/>
</dbReference>
<evidence type="ECO:0000313" key="13">
    <source>
        <dbReference type="Proteomes" id="UP001162131"/>
    </source>
</evidence>
<dbReference type="InterPro" id="IPR017871">
    <property type="entry name" value="ABC_transporter-like_CS"/>
</dbReference>
<dbReference type="PROSITE" id="PS50893">
    <property type="entry name" value="ABC_TRANSPORTER_2"/>
    <property type="match status" value="2"/>
</dbReference>
<keyword evidence="8 9" id="KW-0472">Membrane</keyword>
<evidence type="ECO:0000259" key="10">
    <source>
        <dbReference type="PROSITE" id="PS50893"/>
    </source>
</evidence>
<dbReference type="GO" id="GO:0016887">
    <property type="term" value="F:ATP hydrolysis activity"/>
    <property type="evidence" value="ECO:0007669"/>
    <property type="project" value="InterPro"/>
</dbReference>
<feature type="transmembrane region" description="Helical" evidence="9">
    <location>
        <begin position="125"/>
        <end position="143"/>
    </location>
</feature>
<dbReference type="GO" id="GO:0140359">
    <property type="term" value="F:ABC-type transporter activity"/>
    <property type="evidence" value="ECO:0007669"/>
    <property type="project" value="InterPro"/>
</dbReference>
<dbReference type="FunFam" id="1.20.1560.10:FF:000013">
    <property type="entry name" value="ABC transporter C family member 2"/>
    <property type="match status" value="1"/>
</dbReference>
<dbReference type="AlphaFoldDB" id="A0AAU9JRE0"/>
<dbReference type="InterPro" id="IPR011527">
    <property type="entry name" value="ABC1_TM_dom"/>
</dbReference>
<feature type="domain" description="ABC transmembrane type-1" evidence="11">
    <location>
        <begin position="89"/>
        <end position="363"/>
    </location>
</feature>
<feature type="domain" description="ABC transporter" evidence="10">
    <location>
        <begin position="391"/>
        <end position="612"/>
    </location>
</feature>
<dbReference type="InterPro" id="IPR044726">
    <property type="entry name" value="ABCC_6TM_D2"/>
</dbReference>
<keyword evidence="3 9" id="KW-0812">Transmembrane</keyword>
<evidence type="ECO:0000256" key="3">
    <source>
        <dbReference type="ARBA" id="ARBA00022692"/>
    </source>
</evidence>
<dbReference type="SUPFAM" id="SSF90123">
    <property type="entry name" value="ABC transporter transmembrane region"/>
    <property type="match status" value="2"/>
</dbReference>
<gene>
    <name evidence="12" type="ORF">BSTOLATCC_MIC43093</name>
</gene>
<dbReference type="GO" id="GO:0016020">
    <property type="term" value="C:membrane"/>
    <property type="evidence" value="ECO:0007669"/>
    <property type="project" value="UniProtKB-SubCell"/>
</dbReference>
<proteinExistence type="predicted"/>
<keyword evidence="2" id="KW-0813">Transport</keyword>
<reference evidence="12" key="1">
    <citation type="submission" date="2021-09" db="EMBL/GenBank/DDBJ databases">
        <authorList>
            <consortium name="AG Swart"/>
            <person name="Singh M."/>
            <person name="Singh A."/>
            <person name="Seah K."/>
            <person name="Emmerich C."/>
        </authorList>
    </citation>
    <scope>NUCLEOTIDE SEQUENCE</scope>
    <source>
        <strain evidence="12">ATCC30299</strain>
    </source>
</reference>
<dbReference type="CDD" id="cd18580">
    <property type="entry name" value="ABC_6TM_ABCC_D2"/>
    <property type="match status" value="1"/>
</dbReference>
<protein>
    <submittedName>
        <fullName evidence="12">Uncharacterized protein</fullName>
    </submittedName>
</protein>
<keyword evidence="4" id="KW-0677">Repeat</keyword>
<feature type="transmembrane region" description="Helical" evidence="9">
    <location>
        <begin position="309"/>
        <end position="328"/>
    </location>
</feature>
<feature type="transmembrane region" description="Helical" evidence="9">
    <location>
        <begin position="199"/>
        <end position="217"/>
    </location>
</feature>
<comment type="subcellular location">
    <subcellularLocation>
        <location evidence="1">Membrane</location>
        <topology evidence="1">Multi-pass membrane protein</topology>
    </subcellularLocation>
</comment>
<dbReference type="InterPro" id="IPR044746">
    <property type="entry name" value="ABCC_6TM_D1"/>
</dbReference>